<feature type="transmembrane region" description="Helical" evidence="2">
    <location>
        <begin position="81"/>
        <end position="102"/>
    </location>
</feature>
<reference evidence="3" key="1">
    <citation type="submission" date="2014-02" db="EMBL/GenBank/DDBJ databases">
        <authorList>
            <person name="Genoscope - CEA"/>
        </authorList>
    </citation>
    <scope>NUCLEOTIDE SEQUENCE</scope>
    <source>
        <strain evidence="3">LS3</strain>
    </source>
</reference>
<feature type="compositionally biased region" description="Polar residues" evidence="1">
    <location>
        <begin position="515"/>
        <end position="528"/>
    </location>
</feature>
<sequence length="667" mass="73745">MVLFQRKWIKHYDQTVFDLMDLDQFRSSNCRYVSGYIFMYFTIILSIAVYVSDIYTALVLLAFDRWTSSIKPFVPFRISRWIFAACIILSIILLIYEFIVAVHTMRGKNVALNYANPISRNLYSIYGYKYFCLFAKITKSRNKTEYLALFVYFTFKGWLRLVFADSPRQVLNALTLYSVLKIDTDFVDAVQSLANNSLIEAVVVSFMAFSLLIWVINVLQFIIALMVTWPLYVHIDKEASGLEEYIFVRVNRRIAQLVDKHHKRGLVELKEANRRLKKQPTLPSFDVDDEDDGPQLRSYDSRENLLENASRSGSVSGSASASDLSLNPFSNLSDPINRYEPKPGYGYPSNSSADTLPLRMPSVQDSNGSFPSQGLSRSGSGSGSGYGPGPGPEPGAGAGPGVLVRNVSKSVRVHQPQTAIAPDTVSYHDPSPTYPSYPQNPAGARGRNLTNPNNPGYQGSRVPYPGGPGVARGPPPPAGDPFRMRRAPPPSSRPKPPLAINVPSDTSGIPPPQPTDSSSIYTEQSPASGSPMEDQRMPAIPAYPSLVSSPTQRQPTIPNVPLDERRPSSNALLARRQPTLPDLSPMSPGFPNEPPAARQSLPFAERIQPGSLVHRAEPPMELVQESYEMAPHPQGTPQGFPHGVPQGTTSLEHRRPTLPNYDAYDLS</sequence>
<keyword evidence="2" id="KW-1133">Transmembrane helix</keyword>
<organism evidence="3">
    <name type="scientific">Blastobotrys adeninivorans</name>
    <name type="common">Yeast</name>
    <name type="synonym">Arxula adeninivorans</name>
    <dbReference type="NCBI Taxonomy" id="409370"/>
    <lineage>
        <taxon>Eukaryota</taxon>
        <taxon>Fungi</taxon>
        <taxon>Dikarya</taxon>
        <taxon>Ascomycota</taxon>
        <taxon>Saccharomycotina</taxon>
        <taxon>Dipodascomycetes</taxon>
        <taxon>Dipodascales</taxon>
        <taxon>Trichomonascaceae</taxon>
        <taxon>Blastobotrys</taxon>
    </lineage>
</organism>
<feature type="compositionally biased region" description="Low complexity" evidence="1">
    <location>
        <begin position="309"/>
        <end position="322"/>
    </location>
</feature>
<feature type="compositionally biased region" description="Gly residues" evidence="1">
    <location>
        <begin position="380"/>
        <end position="400"/>
    </location>
</feature>
<feature type="compositionally biased region" description="Polar residues" evidence="1">
    <location>
        <begin position="546"/>
        <end position="557"/>
    </location>
</feature>
<accession>A0A060T5F3</accession>
<dbReference type="PANTHER" id="PTHR36424:SF1">
    <property type="entry name" value="LOW AFFINITY K(+) TRANSPORTER 1-RELATED"/>
    <property type="match status" value="1"/>
</dbReference>
<reference evidence="3" key="2">
    <citation type="submission" date="2014-06" db="EMBL/GenBank/DDBJ databases">
        <title>The complete genome of Blastobotrys (Arxula) adeninivorans LS3 - a yeast of biotechnological interest.</title>
        <authorList>
            <person name="Kunze G."/>
            <person name="Gaillardin C."/>
            <person name="Czernicka M."/>
            <person name="Durrens P."/>
            <person name="Martin T."/>
            <person name="Boer E."/>
            <person name="Gabaldon T."/>
            <person name="Cruz J."/>
            <person name="Talla E."/>
            <person name="Marck C."/>
            <person name="Goffeau A."/>
            <person name="Barbe V."/>
            <person name="Baret P."/>
            <person name="Baronian K."/>
            <person name="Beier S."/>
            <person name="Bleykasten C."/>
            <person name="Bode R."/>
            <person name="Casaregola S."/>
            <person name="Despons L."/>
            <person name="Fairhead C."/>
            <person name="Giersberg M."/>
            <person name="Gierski P."/>
            <person name="Hahnel U."/>
            <person name="Hartmann A."/>
            <person name="Jankowska D."/>
            <person name="Jubin C."/>
            <person name="Jung P."/>
            <person name="Lafontaine I."/>
            <person name="Leh-Louis V."/>
            <person name="Lemaire M."/>
            <person name="Marcet-Houben M."/>
            <person name="Mascher M."/>
            <person name="Morel G."/>
            <person name="Richard G.-F."/>
            <person name="Riechen J."/>
            <person name="Sacerdot C."/>
            <person name="Sarkar A."/>
            <person name="Savel G."/>
            <person name="Schacherer J."/>
            <person name="Sherman D."/>
            <person name="Straub M.-L."/>
            <person name="Stein N."/>
            <person name="Thierry A."/>
            <person name="Trautwein-Schult A."/>
            <person name="Westhof E."/>
            <person name="Worch S."/>
            <person name="Dujon B."/>
            <person name="Souciet J.-L."/>
            <person name="Wincker P."/>
            <person name="Scholz U."/>
            <person name="Neuveglise N."/>
        </authorList>
    </citation>
    <scope>NUCLEOTIDE SEQUENCE</scope>
    <source>
        <strain evidence="3">LS3</strain>
    </source>
</reference>
<feature type="transmembrane region" description="Helical" evidence="2">
    <location>
        <begin position="36"/>
        <end position="61"/>
    </location>
</feature>
<evidence type="ECO:0000313" key="3">
    <source>
        <dbReference type="EMBL" id="CDP34411.1"/>
    </source>
</evidence>
<feature type="region of interest" description="Disordered" evidence="1">
    <location>
        <begin position="609"/>
        <end position="667"/>
    </location>
</feature>
<evidence type="ECO:0000256" key="2">
    <source>
        <dbReference type="SAM" id="Phobius"/>
    </source>
</evidence>
<dbReference type="GO" id="GO:0015079">
    <property type="term" value="F:potassium ion transmembrane transporter activity"/>
    <property type="evidence" value="ECO:0007669"/>
    <property type="project" value="InterPro"/>
</dbReference>
<feature type="compositionally biased region" description="Polar residues" evidence="1">
    <location>
        <begin position="323"/>
        <end position="334"/>
    </location>
</feature>
<feature type="transmembrane region" description="Helical" evidence="2">
    <location>
        <begin position="202"/>
        <end position="227"/>
    </location>
</feature>
<keyword evidence="2" id="KW-0472">Membrane</keyword>
<feature type="region of interest" description="Disordered" evidence="1">
    <location>
        <begin position="308"/>
        <end position="597"/>
    </location>
</feature>
<evidence type="ECO:0000256" key="1">
    <source>
        <dbReference type="SAM" id="MobiDB-lite"/>
    </source>
</evidence>
<dbReference type="PANTHER" id="PTHR36424">
    <property type="entry name" value="PHEROMONE-REGULATED MEMBRANE PROTEIN 6"/>
    <property type="match status" value="1"/>
</dbReference>
<protein>
    <submittedName>
        <fullName evidence="3">ARAD1C11704p</fullName>
    </submittedName>
</protein>
<dbReference type="EMBL" id="HG937693">
    <property type="protein sequence ID" value="CDP34411.1"/>
    <property type="molecule type" value="Genomic_DNA"/>
</dbReference>
<dbReference type="Pfam" id="PF16944">
    <property type="entry name" value="KCH"/>
    <property type="match status" value="1"/>
</dbReference>
<feature type="compositionally biased region" description="Pro residues" evidence="1">
    <location>
        <begin position="487"/>
        <end position="497"/>
    </location>
</feature>
<gene>
    <name evidence="3" type="ORF">GNLVRS02_ARAD1C11704g</name>
</gene>
<feature type="compositionally biased region" description="Polar residues" evidence="1">
    <location>
        <begin position="448"/>
        <end position="457"/>
    </location>
</feature>
<proteinExistence type="predicted"/>
<dbReference type="GO" id="GO:0005886">
    <property type="term" value="C:plasma membrane"/>
    <property type="evidence" value="ECO:0007669"/>
    <property type="project" value="InterPro"/>
</dbReference>
<dbReference type="AlphaFoldDB" id="A0A060T5F3"/>
<dbReference type="InterPro" id="IPR031606">
    <property type="entry name" value="Kch1/2"/>
</dbReference>
<keyword evidence="2" id="KW-0812">Transmembrane</keyword>
<name>A0A060T5F3_BLAAD</name>